<evidence type="ECO:0000256" key="1">
    <source>
        <dbReference type="SAM" id="Phobius"/>
    </source>
</evidence>
<evidence type="ECO:0000313" key="2">
    <source>
        <dbReference type="EMBL" id="EHR79839.1"/>
    </source>
</evidence>
<organism evidence="2 3">
    <name type="scientific">Thermococcus litoralis (strain ATCC 51850 / DSM 5473 / JCM 8560 / NS-C)</name>
    <dbReference type="NCBI Taxonomy" id="523849"/>
    <lineage>
        <taxon>Archaea</taxon>
        <taxon>Methanobacteriati</taxon>
        <taxon>Methanobacteriota</taxon>
        <taxon>Thermococci</taxon>
        <taxon>Thermococcales</taxon>
        <taxon>Thermococcaceae</taxon>
        <taxon>Thermococcus</taxon>
    </lineage>
</organism>
<keyword evidence="1" id="KW-0812">Transmembrane</keyword>
<dbReference type="EMBL" id="CP006670">
    <property type="protein sequence ID" value="EHR79839.1"/>
    <property type="molecule type" value="Genomic_DNA"/>
</dbReference>
<protein>
    <submittedName>
        <fullName evidence="2">Uncharacterized protein</fullName>
    </submittedName>
</protein>
<gene>
    <name evidence="2" type="ORF">OCC_10194</name>
</gene>
<proteinExistence type="predicted"/>
<feature type="transmembrane region" description="Helical" evidence="1">
    <location>
        <begin position="127"/>
        <end position="149"/>
    </location>
</feature>
<dbReference type="Proteomes" id="UP000015502">
    <property type="component" value="Chromosome"/>
</dbReference>
<dbReference type="KEGG" id="tlt:OCC_10194"/>
<keyword evidence="3" id="KW-1185">Reference proteome</keyword>
<name>H3ZJL5_THELN</name>
<evidence type="ECO:0000313" key="3">
    <source>
        <dbReference type="Proteomes" id="UP000015502"/>
    </source>
</evidence>
<sequence length="154" mass="17531">MLIFIIGVLLLLIEISALLYLRLSLPPWSFETEGKYVAFGLTIVIASLFLSVPISFFLLAYLTHPQELNRFSELKTPILIGLGIGAFVVSLLMIICRDFFNTLSFLSVAFLSILSTKKDKIQKKSNFLLIVWVFLIICIVEVAYFLYFWGLILL</sequence>
<dbReference type="STRING" id="523849.OCC_10194"/>
<dbReference type="HOGENOM" id="CLU_1700357_0_0_2"/>
<dbReference type="AlphaFoldDB" id="H3ZJL5"/>
<keyword evidence="1" id="KW-1133">Transmembrane helix</keyword>
<reference evidence="2 3" key="1">
    <citation type="journal article" date="2012" name="J. Bacteriol.">
        <title>Genome sequence of the model hyperthermophilic archaeon Thermococcus litoralis NS-C.</title>
        <authorList>
            <person name="Gardner A.F."/>
            <person name="Kumar S."/>
            <person name="Perler F.B."/>
        </authorList>
    </citation>
    <scope>NUCLEOTIDE SEQUENCE [LARGE SCALE GENOMIC DNA]</scope>
    <source>
        <strain evidence="3">ATCC 51850 / DSM 5473 / JCM 8560 / NS-C</strain>
    </source>
</reference>
<keyword evidence="1" id="KW-0472">Membrane</keyword>
<accession>H3ZJL5</accession>
<dbReference type="PaxDb" id="523849-OCC_10194"/>
<feature type="transmembrane region" description="Helical" evidence="1">
    <location>
        <begin position="74"/>
        <end position="93"/>
    </location>
</feature>
<feature type="transmembrane region" description="Helical" evidence="1">
    <location>
        <begin position="36"/>
        <end position="62"/>
    </location>
</feature>
<feature type="transmembrane region" description="Helical" evidence="1">
    <location>
        <begin position="99"/>
        <end position="115"/>
    </location>
</feature>